<dbReference type="InterPro" id="IPR052016">
    <property type="entry name" value="Bact_Sigma-Reg"/>
</dbReference>
<dbReference type="Gene3D" id="3.60.40.10">
    <property type="entry name" value="PPM-type phosphatase domain"/>
    <property type="match status" value="1"/>
</dbReference>
<dbReference type="AlphaFoldDB" id="A0A2V4NED9"/>
<keyword evidence="6" id="KW-1185">Reference proteome</keyword>
<dbReference type="InterPro" id="IPR036457">
    <property type="entry name" value="PPM-type-like_dom_sf"/>
</dbReference>
<dbReference type="RefSeq" id="WP_110668990.1">
    <property type="nucleotide sequence ID" value="NZ_PYBW01000040.1"/>
</dbReference>
<organism evidence="5 6">
    <name type="scientific">Streptomyces tateyamensis</name>
    <dbReference type="NCBI Taxonomy" id="565073"/>
    <lineage>
        <taxon>Bacteria</taxon>
        <taxon>Bacillati</taxon>
        <taxon>Actinomycetota</taxon>
        <taxon>Actinomycetes</taxon>
        <taxon>Kitasatosporales</taxon>
        <taxon>Streptomycetaceae</taxon>
        <taxon>Streptomyces</taxon>
    </lineage>
</organism>
<gene>
    <name evidence="5" type="ORF">C7C46_12925</name>
</gene>
<feature type="domain" description="PPM-type phosphatase" evidence="4">
    <location>
        <begin position="159"/>
        <end position="381"/>
    </location>
</feature>
<feature type="transmembrane region" description="Helical" evidence="3">
    <location>
        <begin position="107"/>
        <end position="126"/>
    </location>
</feature>
<feature type="region of interest" description="Disordered" evidence="2">
    <location>
        <begin position="1"/>
        <end position="22"/>
    </location>
</feature>
<evidence type="ECO:0000256" key="2">
    <source>
        <dbReference type="SAM" id="MobiDB-lite"/>
    </source>
</evidence>
<dbReference type="Proteomes" id="UP000248039">
    <property type="component" value="Unassembled WGS sequence"/>
</dbReference>
<keyword evidence="3" id="KW-1133">Transmembrane helix</keyword>
<feature type="compositionally biased region" description="Low complexity" evidence="2">
    <location>
        <begin position="10"/>
        <end position="22"/>
    </location>
</feature>
<proteinExistence type="predicted"/>
<evidence type="ECO:0000313" key="6">
    <source>
        <dbReference type="Proteomes" id="UP000248039"/>
    </source>
</evidence>
<dbReference type="InterPro" id="IPR001932">
    <property type="entry name" value="PPM-type_phosphatase-like_dom"/>
</dbReference>
<dbReference type="SMART" id="SM00331">
    <property type="entry name" value="PP2C_SIG"/>
    <property type="match status" value="1"/>
</dbReference>
<accession>A0A2V4NED9</accession>
<dbReference type="PANTHER" id="PTHR43156:SF2">
    <property type="entry name" value="STAGE II SPORULATION PROTEIN E"/>
    <property type="match status" value="1"/>
</dbReference>
<protein>
    <submittedName>
        <fullName evidence="5">Serine/threonine-protein phosphatase</fullName>
    </submittedName>
</protein>
<dbReference type="EMBL" id="PYBW01000040">
    <property type="protein sequence ID" value="PYC80189.1"/>
    <property type="molecule type" value="Genomic_DNA"/>
</dbReference>
<name>A0A2V4NED9_9ACTN</name>
<keyword evidence="3" id="KW-0472">Membrane</keyword>
<evidence type="ECO:0000256" key="1">
    <source>
        <dbReference type="ARBA" id="ARBA00022801"/>
    </source>
</evidence>
<comment type="caution">
    <text evidence="5">The sequence shown here is derived from an EMBL/GenBank/DDBJ whole genome shotgun (WGS) entry which is preliminary data.</text>
</comment>
<reference evidence="5 6" key="1">
    <citation type="submission" date="2018-03" db="EMBL/GenBank/DDBJ databases">
        <title>Bioinformatic expansion and discovery of thiopeptide antibiotics.</title>
        <authorList>
            <person name="Schwalen C.J."/>
            <person name="Hudson G.A."/>
            <person name="Mitchell D.A."/>
        </authorList>
    </citation>
    <scope>NUCLEOTIDE SEQUENCE [LARGE SCALE GENOMIC DNA]</scope>
    <source>
        <strain evidence="5 6">ATCC 21389</strain>
    </source>
</reference>
<evidence type="ECO:0000259" key="4">
    <source>
        <dbReference type="SMART" id="SM00331"/>
    </source>
</evidence>
<evidence type="ECO:0000256" key="3">
    <source>
        <dbReference type="SAM" id="Phobius"/>
    </source>
</evidence>
<dbReference type="Pfam" id="PF07228">
    <property type="entry name" value="SpoIIE"/>
    <property type="match status" value="1"/>
</dbReference>
<evidence type="ECO:0000313" key="5">
    <source>
        <dbReference type="EMBL" id="PYC80189.1"/>
    </source>
</evidence>
<dbReference type="OrthoDB" id="4935951at2"/>
<keyword evidence="1" id="KW-0378">Hydrolase</keyword>
<dbReference type="SUPFAM" id="SSF81606">
    <property type="entry name" value="PP2C-like"/>
    <property type="match status" value="1"/>
</dbReference>
<dbReference type="GO" id="GO:0016791">
    <property type="term" value="F:phosphatase activity"/>
    <property type="evidence" value="ECO:0007669"/>
    <property type="project" value="TreeGrafter"/>
</dbReference>
<dbReference type="FunFam" id="3.60.40.10:FF:000058">
    <property type="entry name" value="Stage II sporulation protein E"/>
    <property type="match status" value="1"/>
</dbReference>
<feature type="transmembrane region" description="Helical" evidence="3">
    <location>
        <begin position="77"/>
        <end position="95"/>
    </location>
</feature>
<dbReference type="PANTHER" id="PTHR43156">
    <property type="entry name" value="STAGE II SPORULATION PROTEIN E-RELATED"/>
    <property type="match status" value="1"/>
</dbReference>
<sequence>MPAPGPSPAPGTARRPNARPPALRSHLVPGRVRLLVYGSYGVLALAVLADLVTGPGSTVSPILACVPVLAGAGTRSVRVPLAAGAVVVALMALLARANEGVPTSVDVAAVSGVVAVTLACVANVLLTRTRAQELQQVRTVAEAAQRTLLRPVPERVRGLRVAVRYLAAAAEARIGGDLYEVLETDYGTRVLLGDVQGKGLAAVETAADVLGVFREAARTEPLLTGLAERLDAALANRPTGERFVTAVLLGVPPAPGPVEVVNCGHPPPLLRRHSRRWQVEEVQPPAFAPPLALRALTGGPYRSSTVELGPGDLLLLYTDGVSEARDAAGEFYPLAARLADRLTARDPGALLDQLLADVQAYVADAPWGGMTDDAALLALVREA</sequence>
<keyword evidence="3" id="KW-0812">Transmembrane</keyword>